<feature type="domain" description="CYTH" evidence="1">
    <location>
        <begin position="2"/>
        <end position="212"/>
    </location>
</feature>
<reference evidence="4" key="1">
    <citation type="submission" date="2014-11" db="EMBL/GenBank/DDBJ databases">
        <title>Draft genome sequence of Hydrogenophaga intermedia S1.</title>
        <authorList>
            <person name="Gan H.M."/>
            <person name="Chew T.H."/>
            <person name="Stolz A."/>
        </authorList>
    </citation>
    <scope>NUCLEOTIDE SEQUENCE [LARGE SCALE GENOMIC DNA]</scope>
    <source>
        <strain evidence="4">S1</strain>
    </source>
</reference>
<proteinExistence type="predicted"/>
<dbReference type="RefSeq" id="WP_009519873.1">
    <property type="nucleotide sequence ID" value="NZ_CCAE010000089.1"/>
</dbReference>
<dbReference type="GO" id="GO:0050355">
    <property type="term" value="F:inorganic triphosphate phosphatase activity"/>
    <property type="evidence" value="ECO:0007669"/>
    <property type="project" value="InterPro"/>
</dbReference>
<dbReference type="Pfam" id="PF01928">
    <property type="entry name" value="CYTH"/>
    <property type="match status" value="1"/>
</dbReference>
<name>A0A1L1PKH8_HYDIT</name>
<gene>
    <name evidence="3" type="ORF">BN948_04957</name>
</gene>
<dbReference type="InterPro" id="IPR039013">
    <property type="entry name" value="YgiF"/>
</dbReference>
<dbReference type="PROSITE" id="PS51708">
    <property type="entry name" value="CHAD"/>
    <property type="match status" value="1"/>
</dbReference>
<dbReference type="SUPFAM" id="SSF55154">
    <property type="entry name" value="CYTH-like phosphatases"/>
    <property type="match status" value="1"/>
</dbReference>
<protein>
    <submittedName>
        <fullName evidence="3">Adenylate cyclase</fullName>
    </submittedName>
</protein>
<dbReference type="Gene3D" id="1.40.20.10">
    <property type="entry name" value="CHAD domain"/>
    <property type="match status" value="1"/>
</dbReference>
<organism evidence="3 4">
    <name type="scientific">Hydrogenophaga intermedia</name>
    <dbReference type="NCBI Taxonomy" id="65786"/>
    <lineage>
        <taxon>Bacteria</taxon>
        <taxon>Pseudomonadati</taxon>
        <taxon>Pseudomonadota</taxon>
        <taxon>Betaproteobacteria</taxon>
        <taxon>Burkholderiales</taxon>
        <taxon>Comamonadaceae</taxon>
        <taxon>Hydrogenophaga</taxon>
    </lineage>
</organism>
<dbReference type="SMART" id="SM01118">
    <property type="entry name" value="CYTH"/>
    <property type="match status" value="1"/>
</dbReference>
<sequence>MPQETELKLALHPRDAERLLAHPLMSGLPRAGQRLFNTYFDTPELALRDARLALRERRVGGRSLLTVKTSGSTVGGLSQRGEWEVPKPRGRIDFSRVVDEPALAAALQDWAPRLRAVFRTDFVRRAMVVEHAGARIELAFDDGHIGVGSGRRVRRERLLEVELELLDGPVDALLDLAHTLVLGPEGQTAGALHLHPEPRSKAERGYALFAGQAAMPRRAAPLELARDMTVREAFQAASLACLTHLQANEAESRALAHLPPAAAPLPDPEFVHQLRVALRRLRTGLRLFRDHLPRRWVLHWSAHWKGLADTLGTARNWDVFATEWLPERLPETDTRAATQALRAWVAGQRREANLAVARALADPAHALALLAFTRSVFALPAPRARVNLPRWAVATLRQGHARLREQARDARRLGPDGRHELRLALKKLRYTQEFLNSLLAPKRAARSTATLADAQTLLGELNDLSTAQVLLQQVPATLAPALVATLQAGLLAQLEAGLLALPTMETALERSPLPW</sequence>
<dbReference type="Pfam" id="PF05235">
    <property type="entry name" value="CHAD"/>
    <property type="match status" value="1"/>
</dbReference>
<feature type="domain" description="CHAD" evidence="2">
    <location>
        <begin position="227"/>
        <end position="513"/>
    </location>
</feature>
<dbReference type="InterPro" id="IPR038186">
    <property type="entry name" value="CHAD_dom_sf"/>
</dbReference>
<dbReference type="PANTHER" id="PTHR39569">
    <property type="entry name" value="INORGANIC TRIPHOSPHATASE"/>
    <property type="match status" value="1"/>
</dbReference>
<dbReference type="AlphaFoldDB" id="A0A1L1PKH8"/>
<dbReference type="SMART" id="SM00880">
    <property type="entry name" value="CHAD"/>
    <property type="match status" value="1"/>
</dbReference>
<evidence type="ECO:0000259" key="1">
    <source>
        <dbReference type="PROSITE" id="PS51707"/>
    </source>
</evidence>
<dbReference type="InterPro" id="IPR007899">
    <property type="entry name" value="CHAD_dom"/>
</dbReference>
<dbReference type="InterPro" id="IPR023577">
    <property type="entry name" value="CYTH_domain"/>
</dbReference>
<dbReference type="Gene3D" id="2.40.320.10">
    <property type="entry name" value="Hypothetical Protein Pfu-838710-001"/>
    <property type="match status" value="1"/>
</dbReference>
<evidence type="ECO:0000313" key="3">
    <source>
        <dbReference type="EMBL" id="CDN90512.1"/>
    </source>
</evidence>
<dbReference type="CDD" id="cd07756">
    <property type="entry name" value="CYTH-like_Pase_CHAD"/>
    <property type="match status" value="1"/>
</dbReference>
<dbReference type="Proteomes" id="UP000028878">
    <property type="component" value="Unassembled WGS sequence"/>
</dbReference>
<dbReference type="PROSITE" id="PS51707">
    <property type="entry name" value="CYTH"/>
    <property type="match status" value="1"/>
</dbReference>
<dbReference type="InterPro" id="IPR033469">
    <property type="entry name" value="CYTH-like_dom_sf"/>
</dbReference>
<dbReference type="EMBL" id="CCAE010000089">
    <property type="protein sequence ID" value="CDN90512.1"/>
    <property type="molecule type" value="Genomic_DNA"/>
</dbReference>
<dbReference type="PANTHER" id="PTHR39569:SF1">
    <property type="entry name" value="INORGANIC TRIPHOSPHATASE"/>
    <property type="match status" value="1"/>
</dbReference>
<evidence type="ECO:0000259" key="2">
    <source>
        <dbReference type="PROSITE" id="PS51708"/>
    </source>
</evidence>
<dbReference type="GO" id="GO:0046872">
    <property type="term" value="F:metal ion binding"/>
    <property type="evidence" value="ECO:0007669"/>
    <property type="project" value="TreeGrafter"/>
</dbReference>
<accession>A0A1L1PKH8</accession>
<evidence type="ECO:0000313" key="4">
    <source>
        <dbReference type="Proteomes" id="UP000028878"/>
    </source>
</evidence>
<keyword evidence="4" id="KW-1185">Reference proteome</keyword>